<name>A0A250EAV5_9FLAO</name>
<keyword evidence="2" id="KW-0175">Coiled coil</keyword>
<keyword evidence="1" id="KW-0479">Metal-binding</keyword>
<dbReference type="KEGG" id="ccyn:CGC48_09575"/>
<organism evidence="4 5">
    <name type="scientific">Capnocytophaga cynodegmi</name>
    <dbReference type="NCBI Taxonomy" id="28189"/>
    <lineage>
        <taxon>Bacteria</taxon>
        <taxon>Pseudomonadati</taxon>
        <taxon>Bacteroidota</taxon>
        <taxon>Flavobacteriia</taxon>
        <taxon>Flavobacteriales</taxon>
        <taxon>Flavobacteriaceae</taxon>
        <taxon>Capnocytophaga</taxon>
    </lineage>
</organism>
<dbReference type="Proteomes" id="UP000242855">
    <property type="component" value="Chromosome"/>
</dbReference>
<evidence type="ECO:0000259" key="3">
    <source>
        <dbReference type="PROSITE" id="PS50966"/>
    </source>
</evidence>
<evidence type="ECO:0000313" key="4">
    <source>
        <dbReference type="EMBL" id="ATA68846.1"/>
    </source>
</evidence>
<feature type="domain" description="SWIM-type" evidence="3">
    <location>
        <begin position="55"/>
        <end position="91"/>
    </location>
</feature>
<dbReference type="InterPro" id="IPR007527">
    <property type="entry name" value="Znf_SWIM"/>
</dbReference>
<accession>A0A250EAV5</accession>
<dbReference type="RefSeq" id="WP_098029387.1">
    <property type="nucleotide sequence ID" value="NZ_CP022378.1"/>
</dbReference>
<dbReference type="GeneID" id="96782049"/>
<keyword evidence="1" id="KW-0863">Zinc-finger</keyword>
<sequence>MMEITQKKIEELAPNAEAAKKGRDLAKKNKFSNLKISVEKNLIWGECAGSGKNPYYCSADYIDANNPVFRCNCPSRQFPCKHTIGLLYCYESDNKAFVSAEIPEDILSKREKIEKKQEKKAQEKESIKEKAEKPKKINKNSIIKKIDTQLTGIQLGQKILKDIVQTGLSSIDAKLHRTLQTQIKELGNYYIGGIQSAFNDLLLELENIVNEEYTSVVNQINYLFALLKKATDYLNKRKENPEGNPELDSAIEEQIGYVWKLVELMQYGLYEENAQLVQLSFNSYDNEARREYVDEGIWLNLKTGKIYKTKNYRPYKASKYIKEDNSQFDVLQIRDLYIYPGDQNPRIRWENDGVTERKITTEDLKTIVSLSSENYADMIKSVKNTIKNPLMDKHPVTLISISKCYLNGENLVVEDKIGNKLTIKDIENQKISSATNLKAILPSNTEGFALTIMMNNDVQSGLLSAQPMALITNDKIIRLLY</sequence>
<dbReference type="GO" id="GO:0008270">
    <property type="term" value="F:zinc ion binding"/>
    <property type="evidence" value="ECO:0007669"/>
    <property type="project" value="UniProtKB-KW"/>
</dbReference>
<keyword evidence="1" id="KW-0862">Zinc</keyword>
<gene>
    <name evidence="4" type="ORF">CGC48_09575</name>
</gene>
<evidence type="ECO:0000256" key="2">
    <source>
        <dbReference type="SAM" id="Coils"/>
    </source>
</evidence>
<evidence type="ECO:0000256" key="1">
    <source>
        <dbReference type="PROSITE-ProRule" id="PRU00325"/>
    </source>
</evidence>
<proteinExistence type="predicted"/>
<dbReference type="AlphaFoldDB" id="A0A250EAV5"/>
<protein>
    <recommendedName>
        <fullName evidence="3">SWIM-type domain-containing protein</fullName>
    </recommendedName>
</protein>
<reference evidence="4 5" key="1">
    <citation type="journal article" date="2017" name="Genome Announc.">
        <title>Twelve Complete Reference Genomes of Clinical Isolates in the Capnocytophaga Genus.</title>
        <authorList>
            <person name="Villarma A."/>
            <person name="Gulvik C.A."/>
            <person name="Rowe L.A."/>
            <person name="Sheth M."/>
            <person name="Juieng P."/>
            <person name="Nicholson A.C."/>
            <person name="Loparev V.N."/>
            <person name="McQuiston J.R."/>
        </authorList>
    </citation>
    <scope>NUCLEOTIDE SEQUENCE [LARGE SCALE GENOMIC DNA]</scope>
    <source>
        <strain evidence="4 5">G7591</strain>
    </source>
</reference>
<evidence type="ECO:0000313" key="5">
    <source>
        <dbReference type="Proteomes" id="UP000242855"/>
    </source>
</evidence>
<feature type="coiled-coil region" evidence="2">
    <location>
        <begin position="106"/>
        <end position="133"/>
    </location>
</feature>
<dbReference type="PROSITE" id="PS50966">
    <property type="entry name" value="ZF_SWIM"/>
    <property type="match status" value="1"/>
</dbReference>
<dbReference type="EMBL" id="CP022378">
    <property type="protein sequence ID" value="ATA68846.1"/>
    <property type="molecule type" value="Genomic_DNA"/>
</dbReference>